<accession>A0A8J6BER6</accession>
<organism evidence="1 2">
    <name type="scientific">Eleutherodactylus coqui</name>
    <name type="common">Puerto Rican coqui</name>
    <dbReference type="NCBI Taxonomy" id="57060"/>
    <lineage>
        <taxon>Eukaryota</taxon>
        <taxon>Metazoa</taxon>
        <taxon>Chordata</taxon>
        <taxon>Craniata</taxon>
        <taxon>Vertebrata</taxon>
        <taxon>Euteleostomi</taxon>
        <taxon>Amphibia</taxon>
        <taxon>Batrachia</taxon>
        <taxon>Anura</taxon>
        <taxon>Neobatrachia</taxon>
        <taxon>Hyloidea</taxon>
        <taxon>Eleutherodactylidae</taxon>
        <taxon>Eleutherodactylinae</taxon>
        <taxon>Eleutherodactylus</taxon>
        <taxon>Eleutherodactylus</taxon>
    </lineage>
</organism>
<evidence type="ECO:0000313" key="1">
    <source>
        <dbReference type="EMBL" id="KAG9461790.1"/>
    </source>
</evidence>
<reference evidence="1" key="1">
    <citation type="thesis" date="2020" institute="ProQuest LLC" country="789 East Eisenhower Parkway, Ann Arbor, MI, USA">
        <title>Comparative Genomics and Chromosome Evolution.</title>
        <authorList>
            <person name="Mudd A.B."/>
        </authorList>
    </citation>
    <scope>NUCLEOTIDE SEQUENCE</scope>
    <source>
        <strain evidence="1">HN-11 Male</strain>
        <tissue evidence="1">Kidney and liver</tissue>
    </source>
</reference>
<gene>
    <name evidence="1" type="ORF">GDO78_015747</name>
</gene>
<dbReference type="Proteomes" id="UP000770717">
    <property type="component" value="Unassembled WGS sequence"/>
</dbReference>
<protein>
    <submittedName>
        <fullName evidence="1">Uncharacterized protein</fullName>
    </submittedName>
</protein>
<sequence>MDFLAKSKRVEFSSRHLFSSFMTSALLAFFRRPETPEGRFIVLSTENATPGCAPPASFFPSLPSFTLVLRSLMSFAGPPEALESFSRSLTVVSPLGSLSLGSLSFPILPLIMID</sequence>
<proteinExistence type="predicted"/>
<dbReference type="AlphaFoldDB" id="A0A8J6BER6"/>
<name>A0A8J6BER6_ELECQ</name>
<comment type="caution">
    <text evidence="1">The sequence shown here is derived from an EMBL/GenBank/DDBJ whole genome shotgun (WGS) entry which is preliminary data.</text>
</comment>
<evidence type="ECO:0000313" key="2">
    <source>
        <dbReference type="Proteomes" id="UP000770717"/>
    </source>
</evidence>
<dbReference type="EMBL" id="WNTK01016519">
    <property type="protein sequence ID" value="KAG9461790.1"/>
    <property type="molecule type" value="Genomic_DNA"/>
</dbReference>
<keyword evidence="2" id="KW-1185">Reference proteome</keyword>